<comment type="caution">
    <text evidence="6">The sequence shown here is derived from an EMBL/GenBank/DDBJ whole genome shotgun (WGS) entry which is preliminary data.</text>
</comment>
<evidence type="ECO:0000259" key="4">
    <source>
        <dbReference type="Pfam" id="PF01593"/>
    </source>
</evidence>
<sequence length="1286" mass="141201">MKAGKSDKTKVVVRHLPPGVSQPMFVEQIDVAFSGRYKWLSFRPGKSSQKHQSCSRAYIDFKRPDDVIDFAEFFNGHLFVNEKGTQFKAIVEYAPSQHVPKQWSKKDGREGTILKDPGYLEFLEFIAKPVENLPSAEIQLERREAERAGVAKDAPIVTPLMDFIRQKRAAKSGPRRILSNGKPSRRAGGSGSLSSSKRGSEKKRASATMYVLRDTAKGTSGKEKSTYAQVPKRDHRQLSKAVSLGSGSGTEVLEEETEQAAGYLTALCGREHVPYTSVSGVTETGKKKILLLKGKEKEISLVTGITSQQQSISPSDRNITSLTAQKSQRHEASGKVIRSILLHKDSRRIQSSGVQSEPQMQTSNLEKDRHPPRPPHALVLKDANGTLDDKVVGNDLHGFPNEQERRTRNRDRPDRVVWSLRRSDGSYASDESLSSSASLSTLPGFDSSQGKLLFIFSLNMFRVVILCSSEFPAIALTSSNDLNHGDVKADVLNLNSEVKVLGTGRGHSSSDNGSHKHFGRRGPSLPVRDADGSTVEGKTLKRGGASGYGSQEGCSLNLQKQVWVQKSSSGSYYILLYHKSCGLSAAMIDVNLITVLYSNSVVDRILKCLVSVKFWSMQLLRARRLSLFVRQMIRCEVSAVEKVFRGEKPRRKLKVDINDAGIDVMNTWVDEIPISVNAAASYAPTGPLLKGCATRAPARYIERWERVSDVDSLKSKKREPQKRTDGFSLCMATQGETEALQLREDRKSEADVVVIGSGIGGLCCAGLLARYQQDVLVLESHDVPGGAAHSFEIKGYKFDSGPSLFSGFQSRGPQANPLAQVLDALGESVPCVNYDSWMVYVPEGEFLSRIGPTEFYKVGLDHYHVKIAVPFQDLERYAGPNAMQEWKKLLDAILPLSSAAMALPPLSIRGDFGVLSTAAARYAPSLLKSFLQMGPQGALGATKLLRPFSEIVDSLELKDPFIRNWVDLLAFLLAGVKSNGILSAEMIYMFAEWYKPGCSLEYPLHGTGAVVDALVRGLQKFGGRLSLRSHVEEIVVENNRATGVKLRSGQFIRAKKAVISNASTWDTSNLLPKEVLPKSYLDKINTTPQCESFMHLHLGFDAECIQKDLGIHHIVVNDWSRGVDADQNVVLISVPSVLSPDLAPPGKHLLHAYTPGTEPFELWEGLDRRSSEYKQLKAERSEVMWRAVERALGPGFSREKCEVKLVGTPLTHKRFLRRNRGTYGPAIEAGKNTFPGHSTPISQLYCCGDSTFPGIGVPAVAASGAIVANSLVSVSQHSQLLDAIGI</sequence>
<feature type="region of interest" description="Disordered" evidence="3">
    <location>
        <begin position="504"/>
        <end position="550"/>
    </location>
</feature>
<evidence type="ECO:0000313" key="7">
    <source>
        <dbReference type="Proteomes" id="UP000326939"/>
    </source>
</evidence>
<dbReference type="CDD" id="cd12455">
    <property type="entry name" value="RRM_like_Smg4_UPF3"/>
    <property type="match status" value="1"/>
</dbReference>
<feature type="compositionally biased region" description="Basic and acidic residues" evidence="3">
    <location>
        <begin position="402"/>
        <end position="411"/>
    </location>
</feature>
<dbReference type="InterPro" id="IPR035979">
    <property type="entry name" value="RBD_domain_sf"/>
</dbReference>
<evidence type="ECO:0000313" key="6">
    <source>
        <dbReference type="EMBL" id="KAB5563661.1"/>
    </source>
</evidence>
<name>A0A5N5NB33_9ROSI</name>
<organism evidence="6 7">
    <name type="scientific">Salix brachista</name>
    <dbReference type="NCBI Taxonomy" id="2182728"/>
    <lineage>
        <taxon>Eukaryota</taxon>
        <taxon>Viridiplantae</taxon>
        <taxon>Streptophyta</taxon>
        <taxon>Embryophyta</taxon>
        <taxon>Tracheophyta</taxon>
        <taxon>Spermatophyta</taxon>
        <taxon>Magnoliopsida</taxon>
        <taxon>eudicotyledons</taxon>
        <taxon>Gunneridae</taxon>
        <taxon>Pentapetalae</taxon>
        <taxon>rosids</taxon>
        <taxon>fabids</taxon>
        <taxon>Malpighiales</taxon>
        <taxon>Salicaceae</taxon>
        <taxon>Saliceae</taxon>
        <taxon>Salix</taxon>
    </lineage>
</organism>
<comment type="similarity">
    <text evidence="1">Belongs to the RENT3 family.</text>
</comment>
<protein>
    <submittedName>
        <fullName evidence="6">Uncharacterized protein</fullName>
    </submittedName>
</protein>
<feature type="domain" description="UPF3" evidence="5">
    <location>
        <begin position="7"/>
        <end position="169"/>
    </location>
</feature>
<dbReference type="Pfam" id="PF03467">
    <property type="entry name" value="Smg4_UPF3"/>
    <property type="match status" value="1"/>
</dbReference>
<evidence type="ECO:0000256" key="1">
    <source>
        <dbReference type="ARBA" id="ARBA00005991"/>
    </source>
</evidence>
<dbReference type="EMBL" id="VDCV01000003">
    <property type="protein sequence ID" value="KAB5563661.1"/>
    <property type="molecule type" value="Genomic_DNA"/>
</dbReference>
<dbReference type="PANTHER" id="PTHR46313">
    <property type="match status" value="1"/>
</dbReference>
<feature type="region of interest" description="Disordered" evidence="3">
    <location>
        <begin position="347"/>
        <end position="411"/>
    </location>
</feature>
<dbReference type="InterPro" id="IPR045892">
    <property type="entry name" value="CrtISO-like"/>
</dbReference>
<dbReference type="InterPro" id="IPR012677">
    <property type="entry name" value="Nucleotide-bd_a/b_plait_sf"/>
</dbReference>
<dbReference type="Pfam" id="PF01593">
    <property type="entry name" value="Amino_oxidase"/>
    <property type="match status" value="1"/>
</dbReference>
<feature type="domain" description="Amine oxidase" evidence="4">
    <location>
        <begin position="759"/>
        <end position="1269"/>
    </location>
</feature>
<feature type="region of interest" description="Disordered" evidence="3">
    <location>
        <begin position="168"/>
        <end position="251"/>
    </location>
</feature>
<evidence type="ECO:0000259" key="5">
    <source>
        <dbReference type="Pfam" id="PF03467"/>
    </source>
</evidence>
<keyword evidence="2" id="KW-0866">Nonsense-mediated mRNA decay</keyword>
<dbReference type="Gene3D" id="3.50.50.60">
    <property type="entry name" value="FAD/NAD(P)-binding domain"/>
    <property type="match status" value="2"/>
</dbReference>
<dbReference type="InterPro" id="IPR005120">
    <property type="entry name" value="UPF3_dom"/>
</dbReference>
<dbReference type="GO" id="GO:0016116">
    <property type="term" value="P:carotenoid metabolic process"/>
    <property type="evidence" value="ECO:0007669"/>
    <property type="project" value="InterPro"/>
</dbReference>
<reference evidence="7" key="1">
    <citation type="journal article" date="2019" name="Gigascience">
        <title>De novo genome assembly of the endangered Acer yangbiense, a plant species with extremely small populations endemic to Yunnan Province, China.</title>
        <authorList>
            <person name="Yang J."/>
            <person name="Wariss H.M."/>
            <person name="Tao L."/>
            <person name="Zhang R."/>
            <person name="Yun Q."/>
            <person name="Hollingsworth P."/>
            <person name="Dao Z."/>
            <person name="Luo G."/>
            <person name="Guo H."/>
            <person name="Ma Y."/>
            <person name="Sun W."/>
        </authorList>
    </citation>
    <scope>NUCLEOTIDE SEQUENCE [LARGE SCALE GENOMIC DNA]</scope>
    <source>
        <strain evidence="7">cv. br00</strain>
    </source>
</reference>
<dbReference type="InterPro" id="IPR002937">
    <property type="entry name" value="Amino_oxidase"/>
</dbReference>
<proteinExistence type="inferred from homology"/>
<dbReference type="GO" id="GO:0016491">
    <property type="term" value="F:oxidoreductase activity"/>
    <property type="evidence" value="ECO:0007669"/>
    <property type="project" value="InterPro"/>
</dbReference>
<gene>
    <name evidence="6" type="ORF">DKX38_003715</name>
</gene>
<dbReference type="Gene3D" id="3.30.70.330">
    <property type="match status" value="1"/>
</dbReference>
<feature type="compositionally biased region" description="Polar residues" evidence="3">
    <location>
        <begin position="349"/>
        <end position="364"/>
    </location>
</feature>
<dbReference type="GO" id="GO:0003676">
    <property type="term" value="F:nucleic acid binding"/>
    <property type="evidence" value="ECO:0007669"/>
    <property type="project" value="InterPro"/>
</dbReference>
<dbReference type="SUPFAM" id="SSF54928">
    <property type="entry name" value="RNA-binding domain, RBD"/>
    <property type="match status" value="1"/>
</dbReference>
<evidence type="ECO:0000256" key="2">
    <source>
        <dbReference type="ARBA" id="ARBA00023161"/>
    </source>
</evidence>
<dbReference type="SUPFAM" id="SSF51905">
    <property type="entry name" value="FAD/NAD(P)-binding domain"/>
    <property type="match status" value="1"/>
</dbReference>
<dbReference type="PANTHER" id="PTHR46313:SF1">
    <property type="entry name" value="FAD_NAD(P)-BINDING OXIDOREDUCTASE FAMILY PROTEIN"/>
    <property type="match status" value="1"/>
</dbReference>
<evidence type="ECO:0000256" key="3">
    <source>
        <dbReference type="SAM" id="MobiDB-lite"/>
    </source>
</evidence>
<feature type="compositionally biased region" description="Basic and acidic residues" evidence="3">
    <location>
        <begin position="214"/>
        <end position="225"/>
    </location>
</feature>
<dbReference type="GO" id="GO:0000184">
    <property type="term" value="P:nuclear-transcribed mRNA catabolic process, nonsense-mediated decay"/>
    <property type="evidence" value="ECO:0007669"/>
    <property type="project" value="UniProtKB-KW"/>
</dbReference>
<dbReference type="InterPro" id="IPR036188">
    <property type="entry name" value="FAD/NAD-bd_sf"/>
</dbReference>
<accession>A0A5N5NB33</accession>
<keyword evidence="7" id="KW-1185">Reference proteome</keyword>
<dbReference type="Proteomes" id="UP000326939">
    <property type="component" value="Chromosome 3"/>
</dbReference>